<feature type="transmembrane region" description="Helical" evidence="1">
    <location>
        <begin position="52"/>
        <end position="69"/>
    </location>
</feature>
<keyword evidence="1" id="KW-0812">Transmembrane</keyword>
<keyword evidence="1" id="KW-0472">Membrane</keyword>
<accession>A0A562E2Z0</accession>
<gene>
    <name evidence="2" type="ORF">L618_002800000240</name>
</gene>
<feature type="transmembrane region" description="Helical" evidence="1">
    <location>
        <begin position="76"/>
        <end position="93"/>
    </location>
</feature>
<keyword evidence="1" id="KW-1133">Transmembrane helix</keyword>
<reference evidence="2 3" key="1">
    <citation type="submission" date="2019-07" db="EMBL/GenBank/DDBJ databases">
        <title>Genome sequencing of lignin-degrading bacterial isolates.</title>
        <authorList>
            <person name="Gladden J."/>
        </authorList>
    </citation>
    <scope>NUCLEOTIDE SEQUENCE [LARGE SCALE GENOMIC DNA]</scope>
    <source>
        <strain evidence="2 3">J45</strain>
    </source>
</reference>
<name>A0A562E2Z0_RHORH</name>
<dbReference type="AlphaFoldDB" id="A0A562E2Z0"/>
<proteinExistence type="predicted"/>
<evidence type="ECO:0000313" key="3">
    <source>
        <dbReference type="Proteomes" id="UP000317573"/>
    </source>
</evidence>
<dbReference type="Proteomes" id="UP000317573">
    <property type="component" value="Unassembled WGS sequence"/>
</dbReference>
<organism evidence="2 3">
    <name type="scientific">Rhodococcus rhodochrous J45</name>
    <dbReference type="NCBI Taxonomy" id="935266"/>
    <lineage>
        <taxon>Bacteria</taxon>
        <taxon>Bacillati</taxon>
        <taxon>Actinomycetota</taxon>
        <taxon>Actinomycetes</taxon>
        <taxon>Mycobacteriales</taxon>
        <taxon>Nocardiaceae</taxon>
        <taxon>Rhodococcus</taxon>
    </lineage>
</organism>
<dbReference type="EMBL" id="VLJT01000026">
    <property type="protein sequence ID" value="TWH16137.1"/>
    <property type="molecule type" value="Genomic_DNA"/>
</dbReference>
<dbReference type="RefSeq" id="WP_145692129.1">
    <property type="nucleotide sequence ID" value="NZ_VLJT01000026.1"/>
</dbReference>
<evidence type="ECO:0000256" key="1">
    <source>
        <dbReference type="SAM" id="Phobius"/>
    </source>
</evidence>
<protein>
    <submittedName>
        <fullName evidence="2">Uncharacterized protein</fullName>
    </submittedName>
</protein>
<sequence>MTTLLLAVAIMAVPAFGWGTSVVYNAHRSVVRRSEGPLSATGRTRVKTGRNVAVAGLVVGAPSLAIALLPTMDKMVVVIVVALLMPGLFHLTRETLAYPVNEH</sequence>
<evidence type="ECO:0000313" key="2">
    <source>
        <dbReference type="EMBL" id="TWH16137.1"/>
    </source>
</evidence>
<comment type="caution">
    <text evidence="2">The sequence shown here is derived from an EMBL/GenBank/DDBJ whole genome shotgun (WGS) entry which is preliminary data.</text>
</comment>